<dbReference type="SUPFAM" id="SSF55718">
    <property type="entry name" value="SCP-like"/>
    <property type="match status" value="1"/>
</dbReference>
<evidence type="ECO:0000259" key="1">
    <source>
        <dbReference type="Pfam" id="PF02036"/>
    </source>
</evidence>
<name>A0A7W7WSN3_9ACTN</name>
<protein>
    <recommendedName>
        <fullName evidence="1">SCP2 domain-containing protein</fullName>
    </recommendedName>
</protein>
<dbReference type="RefSeq" id="WP_184537215.1">
    <property type="nucleotide sequence ID" value="NZ_JACHJW010000001.1"/>
</dbReference>
<dbReference type="Gene3D" id="3.30.1050.10">
    <property type="entry name" value="SCP2 sterol-binding domain"/>
    <property type="match status" value="1"/>
</dbReference>
<evidence type="ECO:0000313" key="2">
    <source>
        <dbReference type="EMBL" id="MBB4961593.1"/>
    </source>
</evidence>
<dbReference type="InterPro" id="IPR003033">
    <property type="entry name" value="SCP2_sterol-bd_dom"/>
</dbReference>
<dbReference type="Proteomes" id="UP000578819">
    <property type="component" value="Unassembled WGS sequence"/>
</dbReference>
<proteinExistence type="predicted"/>
<dbReference type="EMBL" id="JACHJW010000001">
    <property type="protein sequence ID" value="MBB4961593.1"/>
    <property type="molecule type" value="Genomic_DNA"/>
</dbReference>
<feature type="domain" description="SCP2" evidence="1">
    <location>
        <begin position="24"/>
        <end position="88"/>
    </location>
</feature>
<dbReference type="InterPro" id="IPR036527">
    <property type="entry name" value="SCP2_sterol-bd_dom_sf"/>
</dbReference>
<dbReference type="AlphaFoldDB" id="A0A7W7WSN3"/>
<dbReference type="Pfam" id="PF02036">
    <property type="entry name" value="SCP2"/>
    <property type="match status" value="1"/>
</dbReference>
<organism evidence="2 3">
    <name type="scientific">Micromonospora polyrhachis</name>
    <dbReference type="NCBI Taxonomy" id="1282883"/>
    <lineage>
        <taxon>Bacteria</taxon>
        <taxon>Bacillati</taxon>
        <taxon>Actinomycetota</taxon>
        <taxon>Actinomycetes</taxon>
        <taxon>Micromonosporales</taxon>
        <taxon>Micromonosporaceae</taxon>
        <taxon>Micromonospora</taxon>
    </lineage>
</organism>
<gene>
    <name evidence="2" type="ORF">FHR38_005326</name>
</gene>
<comment type="caution">
    <text evidence="2">The sequence shown here is derived from an EMBL/GenBank/DDBJ whole genome shotgun (WGS) entry which is preliminary data.</text>
</comment>
<reference evidence="2 3" key="1">
    <citation type="submission" date="2020-08" db="EMBL/GenBank/DDBJ databases">
        <title>Sequencing the genomes of 1000 actinobacteria strains.</title>
        <authorList>
            <person name="Klenk H.-P."/>
        </authorList>
    </citation>
    <scope>NUCLEOTIDE SEQUENCE [LARGE SCALE GENOMIC DNA]</scope>
    <source>
        <strain evidence="2 3">DSM 45886</strain>
    </source>
</reference>
<keyword evidence="3" id="KW-1185">Reference proteome</keyword>
<evidence type="ECO:0000313" key="3">
    <source>
        <dbReference type="Proteomes" id="UP000578819"/>
    </source>
</evidence>
<sequence>MAIPTEEFFKGLHQRRIAELPPDVTGTLRFDLATEAGMDRWFVTFREQNVWASREGEREADCVVSADRRAFDRMITGETQPAAAVLRNEISSWGRLPLFIHFLRLVPGPPNARHPRAMVNAERRQQ</sequence>
<accession>A0A7W7WSN3</accession>